<dbReference type="AlphaFoldDB" id="A0A6L6LPD3"/>
<keyword evidence="3" id="KW-0347">Helicase</keyword>
<keyword evidence="4" id="KW-0067">ATP-binding</keyword>
<dbReference type="InterPro" id="IPR027417">
    <property type="entry name" value="P-loop_NTPase"/>
</dbReference>
<protein>
    <submittedName>
        <fullName evidence="6">Nucleoside triphosphatase</fullName>
    </submittedName>
</protein>
<dbReference type="InterPro" id="IPR014818">
    <property type="entry name" value="Phage/plasmid_primase_P4_C"/>
</dbReference>
<dbReference type="PANTHER" id="PTHR35372:SF2">
    <property type="entry name" value="SF3 HELICASE DOMAIN-CONTAINING PROTEIN"/>
    <property type="match status" value="1"/>
</dbReference>
<evidence type="ECO:0000313" key="6">
    <source>
        <dbReference type="EMBL" id="MTS26580.1"/>
    </source>
</evidence>
<comment type="caution">
    <text evidence="6">The sequence shown here is derived from an EMBL/GenBank/DDBJ whole genome shotgun (WGS) entry which is preliminary data.</text>
</comment>
<dbReference type="Proteomes" id="UP000472755">
    <property type="component" value="Unassembled WGS sequence"/>
</dbReference>
<accession>A0A6L6LPD3</accession>
<dbReference type="PANTHER" id="PTHR35372">
    <property type="entry name" value="ATP BINDING PROTEIN-RELATED"/>
    <property type="match status" value="1"/>
</dbReference>
<gene>
    <name evidence="6" type="ORF">GMD59_04675</name>
</gene>
<proteinExistence type="predicted"/>
<dbReference type="InterPro" id="IPR006500">
    <property type="entry name" value="Helicase_put_C_phage/plasmid"/>
</dbReference>
<dbReference type="GO" id="GO:0005524">
    <property type="term" value="F:ATP binding"/>
    <property type="evidence" value="ECO:0007669"/>
    <property type="project" value="UniProtKB-KW"/>
</dbReference>
<dbReference type="Gene3D" id="3.40.50.300">
    <property type="entry name" value="P-loop containing nucleotide triphosphate hydrolases"/>
    <property type="match status" value="1"/>
</dbReference>
<keyword evidence="2" id="KW-0378">Hydrolase</keyword>
<sequence length="780" mass="87317">MQERKWSIPAELAALAQWVCWGAPGKARKCPYNPRTGYPAKAGQPDTWADLATATAAVNAGYYEGVGFEFNGGGIVGVDFDHCIQDGKLDAWAAAWVERFNSYTEVSPSGTGLHILCRGKLPGEAVKKPRGEMYDRARYFTITGKPWDGPAKPLRDAQEAVTALYEELQAETRKAAERPTEARTAPPGAVSIEDAPLIEKMKRGRNGAEFSRLWAGDISAYPSHSEADIALCNALAWWTNCDASRVDRLFRQSGLMREKWDRQQSGTTYGAITVQNAVNTCRGGYDPGEYFRQQAAREFMPTPAGPLSLVDIAPEDNQRYGLNDIGNGNLFADWYKEKARFVPERKQWYIYDGKVWKPDTGGLKAMQLCKKLADALYIYALSIKDEARKDAYMKHVGKWQSRHNRETILKDAASVYPVPIAEFDTDPFLFNCLNGTLDLRTREFRQHSPGDLLSLISGVKYDPAARCERWEKFVNEIMQGDRERALFFQKALGYALTGDTEFECFFILYGATSRNGKGTSMETFRRVLGDYGRAAKPETIAMKPTANGAMPSEDIARLAGARFVNISEPDKKLVLSAALVKTLTGNDTITARFLHENSFEFQPQFKLFINTNHLPQVTDVTLFSSGRVKLIPFERHFSEQERDTGLKKELAKPASLSGILNWCLDGLWILGETGFDMPESVQSATDEYRKRSDKIGRFVSEMLEPDPQGEILTTEAYGAYSEWCRRNGHYAESMTNFKAEIAAYAEVKSKRPAGSGREAAKRWFVLGYKKVCGAAWCDFS</sequence>
<feature type="domain" description="SF3 helicase" evidence="5">
    <location>
        <begin position="483"/>
        <end position="646"/>
    </location>
</feature>
<evidence type="ECO:0000256" key="4">
    <source>
        <dbReference type="ARBA" id="ARBA00022840"/>
    </source>
</evidence>
<keyword evidence="1" id="KW-0547">Nucleotide-binding</keyword>
<dbReference type="InterPro" id="IPR054468">
    <property type="entry name" value="NrSPol-like_HBD"/>
</dbReference>
<organism evidence="6 7">
    <name type="scientific">Ruthenibacterium lactatiformans</name>
    <dbReference type="NCBI Taxonomy" id="1550024"/>
    <lineage>
        <taxon>Bacteria</taxon>
        <taxon>Bacillati</taxon>
        <taxon>Bacillota</taxon>
        <taxon>Clostridia</taxon>
        <taxon>Eubacteriales</taxon>
        <taxon>Oscillospiraceae</taxon>
        <taxon>Ruthenibacterium</taxon>
    </lineage>
</organism>
<dbReference type="GO" id="GO:0004386">
    <property type="term" value="F:helicase activity"/>
    <property type="evidence" value="ECO:0007669"/>
    <property type="project" value="UniProtKB-KW"/>
</dbReference>
<dbReference type="InterPro" id="IPR051620">
    <property type="entry name" value="ORF904-like_C"/>
</dbReference>
<evidence type="ECO:0000313" key="7">
    <source>
        <dbReference type="Proteomes" id="UP000472755"/>
    </source>
</evidence>
<evidence type="ECO:0000256" key="1">
    <source>
        <dbReference type="ARBA" id="ARBA00022741"/>
    </source>
</evidence>
<evidence type="ECO:0000256" key="3">
    <source>
        <dbReference type="ARBA" id="ARBA00022806"/>
    </source>
</evidence>
<dbReference type="PROSITE" id="PS51206">
    <property type="entry name" value="SF3_HELICASE_1"/>
    <property type="match status" value="1"/>
</dbReference>
<dbReference type="InterPro" id="IPR004968">
    <property type="entry name" value="DNA_primase/NTPase_C"/>
</dbReference>
<evidence type="ECO:0000259" key="5">
    <source>
        <dbReference type="PROSITE" id="PS51206"/>
    </source>
</evidence>
<dbReference type="InterPro" id="IPR014015">
    <property type="entry name" value="Helicase_SF3_DNA-vir"/>
</dbReference>
<name>A0A6L6LPD3_9FIRM</name>
<dbReference type="SMART" id="SM00885">
    <property type="entry name" value="D5_N"/>
    <property type="match status" value="1"/>
</dbReference>
<dbReference type="NCBIfam" id="TIGR01613">
    <property type="entry name" value="primase_Cterm"/>
    <property type="match status" value="1"/>
</dbReference>
<dbReference type="EMBL" id="WMZU01000004">
    <property type="protein sequence ID" value="MTS26580.1"/>
    <property type="molecule type" value="Genomic_DNA"/>
</dbReference>
<dbReference type="GO" id="GO:0016787">
    <property type="term" value="F:hydrolase activity"/>
    <property type="evidence" value="ECO:0007669"/>
    <property type="project" value="UniProtKB-KW"/>
</dbReference>
<dbReference type="Pfam" id="PF03288">
    <property type="entry name" value="Pox_D5"/>
    <property type="match status" value="1"/>
</dbReference>
<evidence type="ECO:0000256" key="2">
    <source>
        <dbReference type="ARBA" id="ARBA00022801"/>
    </source>
</evidence>
<dbReference type="Pfam" id="PF08706">
    <property type="entry name" value="D5_N"/>
    <property type="match status" value="1"/>
</dbReference>
<dbReference type="Pfam" id="PF22763">
    <property type="entry name" value="NrS1-1_pol-like_HBD"/>
    <property type="match status" value="1"/>
</dbReference>
<reference evidence="6 7" key="1">
    <citation type="journal article" date="2019" name="Nat. Med.">
        <title>A library of human gut bacterial isolates paired with longitudinal multiomics data enables mechanistic microbiome research.</title>
        <authorList>
            <person name="Poyet M."/>
            <person name="Groussin M."/>
            <person name="Gibbons S.M."/>
            <person name="Avila-Pacheco J."/>
            <person name="Jiang X."/>
            <person name="Kearney S.M."/>
            <person name="Perrotta A.R."/>
            <person name="Berdy B."/>
            <person name="Zhao S."/>
            <person name="Lieberman T.D."/>
            <person name="Swanson P.K."/>
            <person name="Smith M."/>
            <person name="Roesemann S."/>
            <person name="Alexander J.E."/>
            <person name="Rich S.A."/>
            <person name="Livny J."/>
            <person name="Vlamakis H."/>
            <person name="Clish C."/>
            <person name="Bullock K."/>
            <person name="Deik A."/>
            <person name="Scott J."/>
            <person name="Pierce K.A."/>
            <person name="Xavier R.J."/>
            <person name="Alm E.J."/>
        </authorList>
    </citation>
    <scope>NUCLEOTIDE SEQUENCE [LARGE SCALE GENOMIC DNA]</scope>
    <source>
        <strain evidence="6 7">BIOML-A4</strain>
    </source>
</reference>
<dbReference type="RefSeq" id="WP_172726022.1">
    <property type="nucleotide sequence ID" value="NZ_JAFHCG010000059.1"/>
</dbReference>